<evidence type="ECO:0008006" key="4">
    <source>
        <dbReference type="Google" id="ProtNLM"/>
    </source>
</evidence>
<evidence type="ECO:0000313" key="3">
    <source>
        <dbReference type="Proteomes" id="UP000236520"/>
    </source>
</evidence>
<keyword evidence="1" id="KW-1133">Transmembrane helix</keyword>
<reference evidence="2 3" key="1">
    <citation type="submission" date="2015-09" db="EMBL/GenBank/DDBJ databases">
        <title>Genome sequence, genome mining and natural product profiling of a biocontrol bacterium Streptomyces malaysiensis F913.</title>
        <authorList>
            <person name="Xu Y."/>
            <person name="Wei J."/>
            <person name="Xie J."/>
            <person name="Li T."/>
            <person name="Zhou Z."/>
        </authorList>
    </citation>
    <scope>NUCLEOTIDE SEQUENCE [LARGE SCALE GENOMIC DNA]</scope>
    <source>
        <strain evidence="2 3">F913</strain>
    </source>
</reference>
<dbReference type="RefSeq" id="WP_102936096.1">
    <property type="nucleotide sequence ID" value="NZ_LJIW01000002.1"/>
</dbReference>
<accession>A0A2J7YQG9</accession>
<name>A0A2J7YQG9_STRMQ</name>
<feature type="transmembrane region" description="Helical" evidence="1">
    <location>
        <begin position="122"/>
        <end position="140"/>
    </location>
</feature>
<dbReference type="AlphaFoldDB" id="A0A2J7YQG9"/>
<protein>
    <recommendedName>
        <fullName evidence="4">Zinc-finger domain-containing protein</fullName>
    </recommendedName>
</protein>
<organism evidence="2 3">
    <name type="scientific">Streptomyces malaysiensis</name>
    <dbReference type="NCBI Taxonomy" id="92644"/>
    <lineage>
        <taxon>Bacteria</taxon>
        <taxon>Bacillati</taxon>
        <taxon>Actinomycetota</taxon>
        <taxon>Actinomycetes</taxon>
        <taxon>Kitasatosporales</taxon>
        <taxon>Streptomycetaceae</taxon>
        <taxon>Streptomyces</taxon>
        <taxon>Streptomyces violaceusniger group</taxon>
    </lineage>
</organism>
<evidence type="ECO:0000256" key="1">
    <source>
        <dbReference type="SAM" id="Phobius"/>
    </source>
</evidence>
<dbReference type="EMBL" id="LJIW01000002">
    <property type="protein sequence ID" value="PNG90281.1"/>
    <property type="molecule type" value="Genomic_DNA"/>
</dbReference>
<dbReference type="Proteomes" id="UP000236520">
    <property type="component" value="Unassembled WGS sequence"/>
</dbReference>
<keyword evidence="1" id="KW-0472">Membrane</keyword>
<evidence type="ECO:0000313" key="2">
    <source>
        <dbReference type="EMBL" id="PNG90281.1"/>
    </source>
</evidence>
<feature type="transmembrane region" description="Helical" evidence="1">
    <location>
        <begin position="161"/>
        <end position="181"/>
    </location>
</feature>
<sequence>MSPEHASSRLIHDYTRGETGIAADELWALESHLETCGYCRDRLAKAVAVEAPGIVTLLGSVRSDLESRLDNAEPMPFRRRRWARLPTWVTPVMGPWLVMIVSLPLVALLLDVAAPGFGRVPLVLLLAPVLPLAGVATAWSRGLDPAHELVVSTPRAGLNLLLRRTTAVLALLVPTLLLSGWLTGVTVAQWLLPSLAFTTTALALGSVMDISLAAAALGSVWAVLILAPALVTNRAPLVLQPERLPVWGVLFALGAGVVLVRKDAYSLLKDPHRS</sequence>
<feature type="transmembrane region" description="Helical" evidence="1">
    <location>
        <begin position="88"/>
        <end position="110"/>
    </location>
</feature>
<keyword evidence="3" id="KW-1185">Reference proteome</keyword>
<gene>
    <name evidence="2" type="ORF">SMF913_25746</name>
</gene>
<feature type="transmembrane region" description="Helical" evidence="1">
    <location>
        <begin position="244"/>
        <end position="260"/>
    </location>
</feature>
<keyword evidence="1" id="KW-0812">Transmembrane</keyword>
<comment type="caution">
    <text evidence="2">The sequence shown here is derived from an EMBL/GenBank/DDBJ whole genome shotgun (WGS) entry which is preliminary data.</text>
</comment>
<proteinExistence type="predicted"/>
<feature type="transmembrane region" description="Helical" evidence="1">
    <location>
        <begin position="212"/>
        <end position="232"/>
    </location>
</feature>